<keyword evidence="4" id="KW-0444">Lipid biosynthesis</keyword>
<dbReference type="Proteomes" id="UP001165160">
    <property type="component" value="Unassembled WGS sequence"/>
</dbReference>
<accession>A0A9W7C5I6</accession>
<keyword evidence="12" id="KW-0012">Acyltransferase</keyword>
<feature type="transmembrane region" description="Helical" evidence="14">
    <location>
        <begin position="233"/>
        <end position="251"/>
    </location>
</feature>
<feature type="transmembrane region" description="Helical" evidence="14">
    <location>
        <begin position="390"/>
        <end position="411"/>
    </location>
</feature>
<evidence type="ECO:0000256" key="6">
    <source>
        <dbReference type="ARBA" id="ARBA00022692"/>
    </source>
</evidence>
<keyword evidence="11" id="KW-1208">Phospholipid metabolism</keyword>
<comment type="similarity">
    <text evidence="2">Belongs to the GPC1 family.</text>
</comment>
<evidence type="ECO:0000256" key="12">
    <source>
        <dbReference type="ARBA" id="ARBA00023315"/>
    </source>
</evidence>
<evidence type="ECO:0000256" key="5">
    <source>
        <dbReference type="ARBA" id="ARBA00022679"/>
    </source>
</evidence>
<feature type="transmembrane region" description="Helical" evidence="14">
    <location>
        <begin position="417"/>
        <end position="437"/>
    </location>
</feature>
<dbReference type="GO" id="GO:0006656">
    <property type="term" value="P:phosphatidylcholine biosynthetic process"/>
    <property type="evidence" value="ECO:0007669"/>
    <property type="project" value="TreeGrafter"/>
</dbReference>
<keyword evidence="8" id="KW-0443">Lipid metabolism</keyword>
<reference evidence="16" key="1">
    <citation type="journal article" date="2023" name="Commun. Biol.">
        <title>Genome analysis of Parmales, the sister group of diatoms, reveals the evolutionary specialization of diatoms from phago-mixotrophs to photoautotrophs.</title>
        <authorList>
            <person name="Ban H."/>
            <person name="Sato S."/>
            <person name="Yoshikawa S."/>
            <person name="Yamada K."/>
            <person name="Nakamura Y."/>
            <person name="Ichinomiya M."/>
            <person name="Sato N."/>
            <person name="Blanc-Mathieu R."/>
            <person name="Endo H."/>
            <person name="Kuwata A."/>
            <person name="Ogata H."/>
        </authorList>
    </citation>
    <scope>NUCLEOTIDE SEQUENCE [LARGE SCALE GENOMIC DNA]</scope>
    <source>
        <strain evidence="16">NIES 3699</strain>
    </source>
</reference>
<dbReference type="PANTHER" id="PTHR31201">
    <property type="entry name" value="OS01G0585100 PROTEIN"/>
    <property type="match status" value="1"/>
</dbReference>
<dbReference type="GO" id="GO:0016020">
    <property type="term" value="C:membrane"/>
    <property type="evidence" value="ECO:0007669"/>
    <property type="project" value="UniProtKB-SubCell"/>
</dbReference>
<evidence type="ECO:0000256" key="13">
    <source>
        <dbReference type="SAM" id="MobiDB-lite"/>
    </source>
</evidence>
<evidence type="ECO:0000256" key="1">
    <source>
        <dbReference type="ARBA" id="ARBA00004141"/>
    </source>
</evidence>
<dbReference type="GO" id="GO:0016746">
    <property type="term" value="F:acyltransferase activity"/>
    <property type="evidence" value="ECO:0007669"/>
    <property type="project" value="UniProtKB-KW"/>
</dbReference>
<feature type="region of interest" description="Disordered" evidence="13">
    <location>
        <begin position="133"/>
        <end position="161"/>
    </location>
</feature>
<keyword evidence="9 14" id="KW-0472">Membrane</keyword>
<evidence type="ECO:0000313" key="15">
    <source>
        <dbReference type="EMBL" id="GMH98603.1"/>
    </source>
</evidence>
<dbReference type="PANTHER" id="PTHR31201:SF1">
    <property type="entry name" value="GLYCEROPHOSPHOCHOLINE ACYLTRANSFERASE 1"/>
    <property type="match status" value="1"/>
</dbReference>
<evidence type="ECO:0000256" key="3">
    <source>
        <dbReference type="ARBA" id="ARBA00019082"/>
    </source>
</evidence>
<comment type="caution">
    <text evidence="15">The sequence shown here is derived from an EMBL/GenBank/DDBJ whole genome shotgun (WGS) entry which is preliminary data.</text>
</comment>
<evidence type="ECO:0000256" key="10">
    <source>
        <dbReference type="ARBA" id="ARBA00023209"/>
    </source>
</evidence>
<feature type="transmembrane region" description="Helical" evidence="14">
    <location>
        <begin position="257"/>
        <end position="277"/>
    </location>
</feature>
<dbReference type="InterPro" id="IPR021261">
    <property type="entry name" value="GPCAT"/>
</dbReference>
<name>A0A9W7C5I6_9STRA</name>
<dbReference type="Pfam" id="PF10998">
    <property type="entry name" value="DUF2838"/>
    <property type="match status" value="1"/>
</dbReference>
<evidence type="ECO:0000256" key="8">
    <source>
        <dbReference type="ARBA" id="ARBA00023098"/>
    </source>
</evidence>
<keyword evidence="5" id="KW-0808">Transferase</keyword>
<dbReference type="AlphaFoldDB" id="A0A9W7C5I6"/>
<evidence type="ECO:0000256" key="7">
    <source>
        <dbReference type="ARBA" id="ARBA00022989"/>
    </source>
</evidence>
<dbReference type="EMBL" id="BRXX01000222">
    <property type="protein sequence ID" value="GMH98603.1"/>
    <property type="molecule type" value="Genomic_DNA"/>
</dbReference>
<protein>
    <recommendedName>
        <fullName evidence="3">Glycerophosphocholine acyltransferase 1</fullName>
    </recommendedName>
</protein>
<evidence type="ECO:0000313" key="16">
    <source>
        <dbReference type="Proteomes" id="UP001165160"/>
    </source>
</evidence>
<proteinExistence type="inferred from homology"/>
<feature type="compositionally biased region" description="Basic and acidic residues" evidence="13">
    <location>
        <begin position="133"/>
        <end position="159"/>
    </location>
</feature>
<keyword evidence="6 14" id="KW-0812">Transmembrane</keyword>
<comment type="subcellular location">
    <subcellularLocation>
        <location evidence="1">Membrane</location>
        <topology evidence="1">Multi-pass membrane protein</topology>
    </subcellularLocation>
</comment>
<evidence type="ECO:0000256" key="14">
    <source>
        <dbReference type="SAM" id="Phobius"/>
    </source>
</evidence>
<keyword evidence="7 14" id="KW-1133">Transmembrane helix</keyword>
<organism evidence="15 16">
    <name type="scientific">Triparma verrucosa</name>
    <dbReference type="NCBI Taxonomy" id="1606542"/>
    <lineage>
        <taxon>Eukaryota</taxon>
        <taxon>Sar</taxon>
        <taxon>Stramenopiles</taxon>
        <taxon>Ochrophyta</taxon>
        <taxon>Bolidophyceae</taxon>
        <taxon>Parmales</taxon>
        <taxon>Triparmaceae</taxon>
        <taxon>Triparma</taxon>
    </lineage>
</organism>
<keyword evidence="16" id="KW-1185">Reference proteome</keyword>
<evidence type="ECO:0000256" key="4">
    <source>
        <dbReference type="ARBA" id="ARBA00022516"/>
    </source>
</evidence>
<sequence length="458" mass="53021">MDYLSSYIFDTLDPIKATPRSVLSGYITELIENAKARYTFLEGLATQLREADPYSSASYTDLYGSMNTSVWEWIMVCFPLVLVGYFVFTANKQVSALSQAGSLQGREASHERSARAKAEQAALQVALEAHRKEVEKENAEKEQKKKKEAEADRKEDVTVPKHAPPASIEMPKIQVSVADKFIYSWGVINVALTAYFLGHFPGHFYLWHSPKCIVLLVYRWTEWKMDGTGRHYLFYDFCYWANFLCLYYIWFNPHSAETFKILFMVSNGPLAWAVLAFNNSLIFHSAQHMVSAFIHISPMLLSYCLRWHPGEEVVVCPETGCEVVTHFDLIKTTMAKFYLPWLVFYYAWVFVAMKDRVKRVGATTLFDHVSKIGGEKWFNNISSNRLLQQAFFMLCHYVFAMCTMLLAAVFYHHKKSHFSFVFIICFSSAWNGSNYYMKALEQKNALKKERERFLKEKI</sequence>
<feature type="transmembrane region" description="Helical" evidence="14">
    <location>
        <begin position="337"/>
        <end position="353"/>
    </location>
</feature>
<feature type="transmembrane region" description="Helical" evidence="14">
    <location>
        <begin position="181"/>
        <end position="198"/>
    </location>
</feature>
<evidence type="ECO:0000256" key="9">
    <source>
        <dbReference type="ARBA" id="ARBA00023136"/>
    </source>
</evidence>
<evidence type="ECO:0000256" key="2">
    <source>
        <dbReference type="ARBA" id="ARBA00006675"/>
    </source>
</evidence>
<gene>
    <name evidence="15" type="ORF">TrVE_jg11934</name>
</gene>
<feature type="transmembrane region" description="Helical" evidence="14">
    <location>
        <begin position="70"/>
        <end position="88"/>
    </location>
</feature>
<evidence type="ECO:0000256" key="11">
    <source>
        <dbReference type="ARBA" id="ARBA00023264"/>
    </source>
</evidence>
<keyword evidence="10" id="KW-0594">Phospholipid biosynthesis</keyword>